<name>A0A1F5KEN7_9BACT</name>
<evidence type="ECO:0000313" key="1">
    <source>
        <dbReference type="EMBL" id="OGE39245.1"/>
    </source>
</evidence>
<dbReference type="AlphaFoldDB" id="A0A1F5KEN7"/>
<proteinExistence type="predicted"/>
<organism evidence="1 2">
    <name type="scientific">Candidatus Daviesbacteria bacterium RIFCSPHIGHO2_12_FULL_37_11</name>
    <dbReference type="NCBI Taxonomy" id="1797777"/>
    <lineage>
        <taxon>Bacteria</taxon>
        <taxon>Candidatus Daviesiibacteriota</taxon>
    </lineage>
</organism>
<dbReference type="SUPFAM" id="SSF55811">
    <property type="entry name" value="Nudix"/>
    <property type="match status" value="1"/>
</dbReference>
<accession>A0A1F5KEN7</accession>
<evidence type="ECO:0000313" key="2">
    <source>
        <dbReference type="Proteomes" id="UP000176527"/>
    </source>
</evidence>
<comment type="caution">
    <text evidence="1">The sequence shown here is derived from an EMBL/GenBank/DDBJ whole genome shotgun (WGS) entry which is preliminary data.</text>
</comment>
<dbReference type="Gene3D" id="3.90.79.10">
    <property type="entry name" value="Nucleoside Triphosphate Pyrophosphohydrolase"/>
    <property type="match status" value="1"/>
</dbReference>
<reference evidence="1 2" key="1">
    <citation type="journal article" date="2016" name="Nat. Commun.">
        <title>Thousands of microbial genomes shed light on interconnected biogeochemical processes in an aquifer system.</title>
        <authorList>
            <person name="Anantharaman K."/>
            <person name="Brown C.T."/>
            <person name="Hug L.A."/>
            <person name="Sharon I."/>
            <person name="Castelle C.J."/>
            <person name="Probst A.J."/>
            <person name="Thomas B.C."/>
            <person name="Singh A."/>
            <person name="Wilkins M.J."/>
            <person name="Karaoz U."/>
            <person name="Brodie E.L."/>
            <person name="Williams K.H."/>
            <person name="Hubbard S.S."/>
            <person name="Banfield J.F."/>
        </authorList>
    </citation>
    <scope>NUCLEOTIDE SEQUENCE [LARGE SCALE GENOMIC DNA]</scope>
</reference>
<dbReference type="EMBL" id="MFDE01000003">
    <property type="protein sequence ID" value="OGE39245.1"/>
    <property type="molecule type" value="Genomic_DNA"/>
</dbReference>
<dbReference type="InterPro" id="IPR015797">
    <property type="entry name" value="NUDIX_hydrolase-like_dom_sf"/>
</dbReference>
<sequence>MHKTFYASGFLYSLKTKQILLLQTQSGDDSVTIWSTLGGDSLDGEDAQATFHRVVHEVINVDLNSKHIYPIYDYFHEGLDKVNYVFYAEVGKTPNFDSFSNNTLSWVSFQETIKLLFSNQTKQDVVVGQRVINLKERIEEANQEDGYL</sequence>
<gene>
    <name evidence="1" type="ORF">A3F00_04120</name>
</gene>
<protein>
    <submittedName>
        <fullName evidence="1">Uncharacterized protein</fullName>
    </submittedName>
</protein>
<dbReference type="Proteomes" id="UP000176527">
    <property type="component" value="Unassembled WGS sequence"/>
</dbReference>